<dbReference type="AlphaFoldDB" id="A0A484H2X6"/>
<dbReference type="PANTHER" id="PTHR21595:SF1">
    <property type="entry name" value="CALMODULIN-REGULATED SPECTRIN-ASSOCIATED PROTEIN 2"/>
    <property type="match status" value="1"/>
</dbReference>
<sequence length="105" mass="12135">MGDAADPRDGRRTFIVPAIKPFDHYDFSRAKIACNLAWLVAKAFGTVIVVITPPRNLSWFRYYWKEVDGTQTTLILTFVTMAAIQDPWTVPWPLSERSINFCRHF</sequence>
<comment type="caution">
    <text evidence="2">The sequence shown here is derived from an EMBL/GenBank/DDBJ whole genome shotgun (WGS) entry which is preliminary data.</text>
</comment>
<dbReference type="EMBL" id="QWLN02000256">
    <property type="protein sequence ID" value="TEA42199.1"/>
    <property type="molecule type" value="Genomic_DNA"/>
</dbReference>
<organism evidence="2 3">
    <name type="scientific">Sousa chinensis</name>
    <name type="common">Indo-pacific humpbacked dolphin</name>
    <name type="synonym">Steno chinensis</name>
    <dbReference type="NCBI Taxonomy" id="103600"/>
    <lineage>
        <taxon>Eukaryota</taxon>
        <taxon>Metazoa</taxon>
        <taxon>Chordata</taxon>
        <taxon>Craniata</taxon>
        <taxon>Vertebrata</taxon>
        <taxon>Euteleostomi</taxon>
        <taxon>Mammalia</taxon>
        <taxon>Eutheria</taxon>
        <taxon>Laurasiatheria</taxon>
        <taxon>Artiodactyla</taxon>
        <taxon>Whippomorpha</taxon>
        <taxon>Cetacea</taxon>
        <taxon>Odontoceti</taxon>
        <taxon>Delphinidae</taxon>
        <taxon>Sousa</taxon>
    </lineage>
</organism>
<keyword evidence="3" id="KW-1185">Reference proteome</keyword>
<dbReference type="GO" id="GO:0005516">
    <property type="term" value="F:calmodulin binding"/>
    <property type="evidence" value="ECO:0007669"/>
    <property type="project" value="InterPro"/>
</dbReference>
<dbReference type="GO" id="GO:0051011">
    <property type="term" value="F:microtubule minus-end binding"/>
    <property type="evidence" value="ECO:0007669"/>
    <property type="project" value="TreeGrafter"/>
</dbReference>
<evidence type="ECO:0000313" key="2">
    <source>
        <dbReference type="EMBL" id="TEA42199.1"/>
    </source>
</evidence>
<proteinExistence type="predicted"/>
<dbReference type="GO" id="GO:0036449">
    <property type="term" value="C:microtubule minus-end"/>
    <property type="evidence" value="ECO:0007669"/>
    <property type="project" value="TreeGrafter"/>
</dbReference>
<reference evidence="2 3" key="1">
    <citation type="journal article" date="2018" name="Genomics">
        <title>Molecular footprints of inshore aquatic adaptation in Indo-Pacific humpback dolphin (Sousa chinensis).</title>
        <authorList>
            <person name="Ming Y."/>
            <person name="Jian J."/>
            <person name="Yu F."/>
            <person name="Yu X."/>
            <person name="Wang J."/>
            <person name="Liu W."/>
        </authorList>
    </citation>
    <scope>NUCLEOTIDE SEQUENCE [LARGE SCALE GENOMIC DNA]</scope>
    <source>
        <strain evidence="2">MY-2018</strain>
        <tissue evidence="2">Skin</tissue>
    </source>
</reference>
<evidence type="ECO:0000313" key="3">
    <source>
        <dbReference type="Proteomes" id="UP000295264"/>
    </source>
</evidence>
<dbReference type="InterPro" id="IPR058042">
    <property type="entry name" value="CAMSAP_N"/>
</dbReference>
<dbReference type="Pfam" id="PF25532">
    <property type="entry name" value="CH_CAMSAP2_N"/>
    <property type="match status" value="1"/>
</dbReference>
<accession>A0A484H2X6</accession>
<feature type="domain" description="CASAMP N-terminal" evidence="1">
    <location>
        <begin position="16"/>
        <end position="45"/>
    </location>
</feature>
<dbReference type="PANTHER" id="PTHR21595">
    <property type="entry name" value="PATRONIN"/>
    <property type="match status" value="1"/>
</dbReference>
<dbReference type="Proteomes" id="UP000295264">
    <property type="component" value="Unassembled WGS sequence"/>
</dbReference>
<protein>
    <recommendedName>
        <fullName evidence="1">CASAMP N-terminal domain-containing protein</fullName>
    </recommendedName>
</protein>
<evidence type="ECO:0000259" key="1">
    <source>
        <dbReference type="Pfam" id="PF25532"/>
    </source>
</evidence>
<dbReference type="InterPro" id="IPR032940">
    <property type="entry name" value="CAMSAP"/>
</dbReference>
<dbReference type="GO" id="GO:0031122">
    <property type="term" value="P:cytoplasmic microtubule organization"/>
    <property type="evidence" value="ECO:0007669"/>
    <property type="project" value="TreeGrafter"/>
</dbReference>
<dbReference type="GO" id="GO:0007026">
    <property type="term" value="P:negative regulation of microtubule depolymerization"/>
    <property type="evidence" value="ECO:0007669"/>
    <property type="project" value="TreeGrafter"/>
</dbReference>
<gene>
    <name evidence="2" type="ORF">DBR06_SOUSAS6810124</name>
</gene>
<name>A0A484H2X6_SOUCH</name>